<evidence type="ECO:0000313" key="4">
    <source>
        <dbReference type="Proteomes" id="UP000184334"/>
    </source>
</evidence>
<comment type="caution">
    <text evidence="3">The sequence shown here is derived from an EMBL/GenBank/DDBJ whole genome shotgun (WGS) entry which is preliminary data.</text>
</comment>
<accession>A0A1M4U4F5</accession>
<feature type="transmembrane region" description="Helical" evidence="1">
    <location>
        <begin position="12"/>
        <end position="29"/>
    </location>
</feature>
<dbReference type="Pfam" id="PF05226">
    <property type="entry name" value="CHASE2"/>
    <property type="match status" value="1"/>
</dbReference>
<proteinExistence type="predicted"/>
<reference evidence="3" key="1">
    <citation type="submission" date="2016-11" db="EMBL/GenBank/DDBJ databases">
        <authorList>
            <person name="Varghese N."/>
            <person name="Submissions S."/>
        </authorList>
    </citation>
    <scope>NUCLEOTIDE SEQUENCE [LARGE SCALE GENOMIC DNA]</scope>
    <source>
        <strain evidence="3">DSM 16785</strain>
    </source>
</reference>
<dbReference type="Pfam" id="PF00211">
    <property type="entry name" value="Guanylate_cyc"/>
    <property type="match status" value="1"/>
</dbReference>
<keyword evidence="1" id="KW-0472">Membrane</keyword>
<feature type="transmembrane region" description="Helical" evidence="1">
    <location>
        <begin position="389"/>
        <end position="409"/>
    </location>
</feature>
<evidence type="ECO:0000313" key="3">
    <source>
        <dbReference type="EMBL" id="SHE51524.1"/>
    </source>
</evidence>
<dbReference type="InterPro" id="IPR050697">
    <property type="entry name" value="Adenylyl/Guanylyl_Cyclase_3/4"/>
</dbReference>
<name>A0A1M4U4F5_MARH1</name>
<dbReference type="AlphaFoldDB" id="A0A1M4U4F5"/>
<dbReference type="EMBL" id="FQUI01000006">
    <property type="protein sequence ID" value="SHE51524.1"/>
    <property type="molecule type" value="Genomic_DNA"/>
</dbReference>
<dbReference type="STRING" id="1122195.SAMN02745164_00572"/>
<dbReference type="RefSeq" id="WP_072863247.1">
    <property type="nucleotide sequence ID" value="NZ_FQUI01000006.1"/>
</dbReference>
<dbReference type="OrthoDB" id="9806704at2"/>
<dbReference type="SMART" id="SM01080">
    <property type="entry name" value="CHASE2"/>
    <property type="match status" value="1"/>
</dbReference>
<dbReference type="InterPro" id="IPR001054">
    <property type="entry name" value="A/G_cyclase"/>
</dbReference>
<dbReference type="Proteomes" id="UP000184334">
    <property type="component" value="Unassembled WGS sequence"/>
</dbReference>
<keyword evidence="1" id="KW-1133">Transmembrane helix</keyword>
<dbReference type="Gene3D" id="3.30.70.1230">
    <property type="entry name" value="Nucleotide cyclase"/>
    <property type="match status" value="1"/>
</dbReference>
<dbReference type="GO" id="GO:0006171">
    <property type="term" value="P:cAMP biosynthetic process"/>
    <property type="evidence" value="ECO:0007669"/>
    <property type="project" value="TreeGrafter"/>
</dbReference>
<feature type="domain" description="Guanylate cyclase" evidence="2">
    <location>
        <begin position="478"/>
        <end position="612"/>
    </location>
</feature>
<dbReference type="SMART" id="SM00044">
    <property type="entry name" value="CYCc"/>
    <property type="match status" value="1"/>
</dbReference>
<organism evidence="3 4">
    <name type="scientific">Marinitoga hydrogenitolerans (strain DSM 16785 / JCM 12826 / AT1271)</name>
    <dbReference type="NCBI Taxonomy" id="1122195"/>
    <lineage>
        <taxon>Bacteria</taxon>
        <taxon>Thermotogati</taxon>
        <taxon>Thermotogota</taxon>
        <taxon>Thermotogae</taxon>
        <taxon>Petrotogales</taxon>
        <taxon>Petrotogaceae</taxon>
        <taxon>Marinitoga</taxon>
    </lineage>
</organism>
<dbReference type="SUPFAM" id="SSF55073">
    <property type="entry name" value="Nucleotide cyclase"/>
    <property type="match status" value="1"/>
</dbReference>
<dbReference type="CDD" id="cd07302">
    <property type="entry name" value="CHD"/>
    <property type="match status" value="1"/>
</dbReference>
<feature type="transmembrane region" description="Helical" evidence="1">
    <location>
        <begin position="364"/>
        <end position="382"/>
    </location>
</feature>
<gene>
    <name evidence="3" type="ORF">SAMN02745164_00572</name>
</gene>
<keyword evidence="4" id="KW-1185">Reference proteome</keyword>
<sequence>MKIFKFRLKTIHILFIIFLLIYLITYLLNNPWIENFELKTLDLRYRIRGEKKIKSDVIVIAIDENSLINMATEFNDEWPWNREHYARMVAKLFKFGIKTIGFDVSFTTPSESNIMSNGKSKDDVLLSAILRKYNKVVLGTYLTVEKQNFKEYNEIFRKKLEDNRFYLKYSFKLKNPEYLPLFYPLTAYKIIPPIPEFSSLVPASTYEIGQLDPDGVARSLPLIFKEEWAAENGYSTGLFPHMDLFLYAFYKNYDINDFIFDPKNYIIQINNEKIQTDKNGFYSLNFYGKGKNVFDTISFYDFVYTKKYDNYDFKNKVAILGYSATAKGLYDLRITPFSNDEPGVYLHATAVQNLISKDKITRVIFFYSIIILFSLLLLSLIFSSYKKIYVKLISFSIPSSYIFISYILFKNNIWVDTFYPVLSTLIISIIDTVQSVLNESKEKKKIKSFFFKYVPDFVAQKLLDQGKTELGGEKKNVVLIMSDIVGFTEKSEKLSPEDVVRFLNYYLSQMVDIIRNKYYGTIDKFIGDLIMAIFGAPIEFGDEVDRAISCALDMRKKLKDINIELKKMGFDFEVNAGIGMHYGEVIIGNIGADFRMDYTCIGDTVNTTSRIEHLTRELNQWLIVTEEIVKRSKKFRFKYIGDYKVKGKELPLKLFTIKEGDTNE</sequence>
<dbReference type="PANTHER" id="PTHR43081">
    <property type="entry name" value="ADENYLATE CYCLASE, TERMINAL-DIFFERENTIATION SPECIFIC-RELATED"/>
    <property type="match status" value="1"/>
</dbReference>
<dbReference type="GO" id="GO:0035556">
    <property type="term" value="P:intracellular signal transduction"/>
    <property type="evidence" value="ECO:0007669"/>
    <property type="project" value="InterPro"/>
</dbReference>
<evidence type="ECO:0000259" key="2">
    <source>
        <dbReference type="PROSITE" id="PS50125"/>
    </source>
</evidence>
<keyword evidence="1" id="KW-0812">Transmembrane</keyword>
<protein>
    <submittedName>
        <fullName evidence="3">Adenylate cyclase</fullName>
    </submittedName>
</protein>
<dbReference type="PANTHER" id="PTHR43081:SF1">
    <property type="entry name" value="ADENYLATE CYCLASE, TERMINAL-DIFFERENTIATION SPECIFIC"/>
    <property type="match status" value="1"/>
</dbReference>
<dbReference type="GO" id="GO:0004016">
    <property type="term" value="F:adenylate cyclase activity"/>
    <property type="evidence" value="ECO:0007669"/>
    <property type="project" value="UniProtKB-ARBA"/>
</dbReference>
<evidence type="ECO:0000256" key="1">
    <source>
        <dbReference type="SAM" id="Phobius"/>
    </source>
</evidence>
<dbReference type="PROSITE" id="PS50125">
    <property type="entry name" value="GUANYLATE_CYCLASE_2"/>
    <property type="match status" value="1"/>
</dbReference>
<dbReference type="InterPro" id="IPR007890">
    <property type="entry name" value="CHASE2"/>
</dbReference>
<dbReference type="InterPro" id="IPR029787">
    <property type="entry name" value="Nucleotide_cyclase"/>
</dbReference>